<name>A0A9R1XHY5_LACSA</name>
<protein>
    <submittedName>
        <fullName evidence="1">Uncharacterized protein</fullName>
    </submittedName>
</protein>
<organism evidence="1 2">
    <name type="scientific">Lactuca sativa</name>
    <name type="common">Garden lettuce</name>
    <dbReference type="NCBI Taxonomy" id="4236"/>
    <lineage>
        <taxon>Eukaryota</taxon>
        <taxon>Viridiplantae</taxon>
        <taxon>Streptophyta</taxon>
        <taxon>Embryophyta</taxon>
        <taxon>Tracheophyta</taxon>
        <taxon>Spermatophyta</taxon>
        <taxon>Magnoliopsida</taxon>
        <taxon>eudicotyledons</taxon>
        <taxon>Gunneridae</taxon>
        <taxon>Pentapetalae</taxon>
        <taxon>asterids</taxon>
        <taxon>campanulids</taxon>
        <taxon>Asterales</taxon>
        <taxon>Asteraceae</taxon>
        <taxon>Cichorioideae</taxon>
        <taxon>Cichorieae</taxon>
        <taxon>Lactucinae</taxon>
        <taxon>Lactuca</taxon>
    </lineage>
</organism>
<reference evidence="1 2" key="1">
    <citation type="journal article" date="2017" name="Nat. Commun.">
        <title>Genome assembly with in vitro proximity ligation data and whole-genome triplication in lettuce.</title>
        <authorList>
            <person name="Reyes-Chin-Wo S."/>
            <person name="Wang Z."/>
            <person name="Yang X."/>
            <person name="Kozik A."/>
            <person name="Arikit S."/>
            <person name="Song C."/>
            <person name="Xia L."/>
            <person name="Froenicke L."/>
            <person name="Lavelle D.O."/>
            <person name="Truco M.J."/>
            <person name="Xia R."/>
            <person name="Zhu S."/>
            <person name="Xu C."/>
            <person name="Xu H."/>
            <person name="Xu X."/>
            <person name="Cox K."/>
            <person name="Korf I."/>
            <person name="Meyers B.C."/>
            <person name="Michelmore R.W."/>
        </authorList>
    </citation>
    <scope>NUCLEOTIDE SEQUENCE [LARGE SCALE GENOMIC DNA]</scope>
    <source>
        <strain evidence="2">cv. Salinas</strain>
        <tissue evidence="1">Seedlings</tissue>
    </source>
</reference>
<proteinExistence type="predicted"/>
<comment type="caution">
    <text evidence="1">The sequence shown here is derived from an EMBL/GenBank/DDBJ whole genome shotgun (WGS) entry which is preliminary data.</text>
</comment>
<gene>
    <name evidence="1" type="ORF">LSAT_V11C400227010</name>
</gene>
<dbReference type="AlphaFoldDB" id="A0A9R1XHY5"/>
<dbReference type="PANTHER" id="PTHR31973">
    <property type="entry name" value="POLYPROTEIN, PUTATIVE-RELATED"/>
    <property type="match status" value="1"/>
</dbReference>
<accession>A0A9R1XHY5</accession>
<evidence type="ECO:0000313" key="1">
    <source>
        <dbReference type="EMBL" id="KAJ0213696.1"/>
    </source>
</evidence>
<sequence>MVDPIKWVKKDKVKKKSAVKVDESNKCPWKLLISKWKKVDDWTVKMYEKEHKCLQKRKIKACNYKFLSKQILEQLESNPEIPIRALKEQLERIYQIQMLDMKVFREKQKP</sequence>
<keyword evidence="2" id="KW-1185">Reference proteome</keyword>
<dbReference type="PANTHER" id="PTHR31973:SF190">
    <property type="entry name" value="MULE TRANSPOSASE DOMAIN-CONTAINING PROTEIN"/>
    <property type="match status" value="1"/>
</dbReference>
<dbReference type="Proteomes" id="UP000235145">
    <property type="component" value="Unassembled WGS sequence"/>
</dbReference>
<evidence type="ECO:0000313" key="2">
    <source>
        <dbReference type="Proteomes" id="UP000235145"/>
    </source>
</evidence>
<dbReference type="EMBL" id="NBSK02000004">
    <property type="protein sequence ID" value="KAJ0213696.1"/>
    <property type="molecule type" value="Genomic_DNA"/>
</dbReference>